<keyword evidence="4" id="KW-0808">Transferase</keyword>
<sequence length="399" mass="45157">MERHLGVLEDHPEYVLAQEQERRAAQGILRAFRTYEREGHLDVLRWEKNFLKLPQKHQKLLQRVKQAHESTKRCLRLNQEFLDQLVDAVDQENNGPSTSSGVEEKQTDKRSSACSSSSGAGQVPAVDVEKVRYVLKDLVREWSAEGAVERSQSYDKVTKALCELFPNRGPHHRPRVLVPGCGLGRLVLDLATNGFCCEGNEFSYFMLFTSAFVMNHSDAKDQFRVFPYCLGSCNNLSHHDQLRPILIPDACASDFADAITDPDQMSIVGGDFVEVYSRPEHEARWDAVATCFFVDTAHNFVEYLETVAHCLKPGGYWVNLGPLLWHWADSHTYLGPNELSCEVPLEEVHACARELGLTMQYKKMAKCNYTCNIKSMQQTVFFCDFSVHKKTGVSGGTDE</sequence>
<dbReference type="Proteomes" id="UP001472866">
    <property type="component" value="Chromosome 14"/>
</dbReference>
<dbReference type="InterPro" id="IPR029063">
    <property type="entry name" value="SAM-dependent_MTases_sf"/>
</dbReference>
<dbReference type="SMART" id="SM01296">
    <property type="entry name" value="N2227"/>
    <property type="match status" value="1"/>
</dbReference>
<feature type="compositionally biased region" description="Low complexity" evidence="6">
    <location>
        <begin position="112"/>
        <end position="121"/>
    </location>
</feature>
<dbReference type="GO" id="GO:0032259">
    <property type="term" value="P:methylation"/>
    <property type="evidence" value="ECO:0007669"/>
    <property type="project" value="UniProtKB-KW"/>
</dbReference>
<dbReference type="AlphaFoldDB" id="A0AAX4PIN4"/>
<evidence type="ECO:0000313" key="7">
    <source>
        <dbReference type="EMBL" id="WZN66277.1"/>
    </source>
</evidence>
<evidence type="ECO:0000256" key="5">
    <source>
        <dbReference type="ARBA" id="ARBA00022691"/>
    </source>
</evidence>
<keyword evidence="8" id="KW-1185">Reference proteome</keyword>
<evidence type="ECO:0000256" key="2">
    <source>
        <dbReference type="ARBA" id="ARBA00012003"/>
    </source>
</evidence>
<feature type="compositionally biased region" description="Polar residues" evidence="6">
    <location>
        <begin position="91"/>
        <end position="101"/>
    </location>
</feature>
<dbReference type="PANTHER" id="PTHR12303:SF6">
    <property type="entry name" value="CARNOSINE N-METHYLTRANSFERASE"/>
    <property type="match status" value="1"/>
</dbReference>
<evidence type="ECO:0000256" key="1">
    <source>
        <dbReference type="ARBA" id="ARBA00010086"/>
    </source>
</evidence>
<comment type="similarity">
    <text evidence="1">Belongs to the carnosine N-methyltransferase family.</text>
</comment>
<dbReference type="Pfam" id="PF07942">
    <property type="entry name" value="CARME"/>
    <property type="match status" value="1"/>
</dbReference>
<dbReference type="EC" id="2.1.1.22" evidence="2"/>
<keyword evidence="3" id="KW-0489">Methyltransferase</keyword>
<dbReference type="SUPFAM" id="SSF53335">
    <property type="entry name" value="S-adenosyl-L-methionine-dependent methyltransferases"/>
    <property type="match status" value="1"/>
</dbReference>
<dbReference type="PANTHER" id="PTHR12303">
    <property type="entry name" value="CARNOSINE N-METHYLTRANSFERASE"/>
    <property type="match status" value="1"/>
</dbReference>
<organism evidence="7 8">
    <name type="scientific">Chloropicon roscoffensis</name>
    <dbReference type="NCBI Taxonomy" id="1461544"/>
    <lineage>
        <taxon>Eukaryota</taxon>
        <taxon>Viridiplantae</taxon>
        <taxon>Chlorophyta</taxon>
        <taxon>Chloropicophyceae</taxon>
        <taxon>Chloropicales</taxon>
        <taxon>Chloropicaceae</taxon>
        <taxon>Chloropicon</taxon>
    </lineage>
</organism>
<evidence type="ECO:0000256" key="6">
    <source>
        <dbReference type="SAM" id="MobiDB-lite"/>
    </source>
</evidence>
<reference evidence="7 8" key="1">
    <citation type="submission" date="2024-03" db="EMBL/GenBank/DDBJ databases">
        <title>Complete genome sequence of the green alga Chloropicon roscoffensis RCC1871.</title>
        <authorList>
            <person name="Lemieux C."/>
            <person name="Pombert J.-F."/>
            <person name="Otis C."/>
            <person name="Turmel M."/>
        </authorList>
    </citation>
    <scope>NUCLEOTIDE SEQUENCE [LARGE SCALE GENOMIC DNA]</scope>
    <source>
        <strain evidence="7 8">RCC1871</strain>
    </source>
</reference>
<dbReference type="GO" id="GO:0030735">
    <property type="term" value="F:carnosine N-methyltransferase activity"/>
    <property type="evidence" value="ECO:0007669"/>
    <property type="project" value="UniProtKB-EC"/>
</dbReference>
<evidence type="ECO:0000313" key="8">
    <source>
        <dbReference type="Proteomes" id="UP001472866"/>
    </source>
</evidence>
<evidence type="ECO:0000256" key="4">
    <source>
        <dbReference type="ARBA" id="ARBA00022679"/>
    </source>
</evidence>
<accession>A0AAX4PIN4</accession>
<feature type="region of interest" description="Disordered" evidence="6">
    <location>
        <begin position="90"/>
        <end position="121"/>
    </location>
</feature>
<name>A0AAX4PIN4_9CHLO</name>
<dbReference type="Gene3D" id="3.40.50.150">
    <property type="entry name" value="Vaccinia Virus protein VP39"/>
    <property type="match status" value="1"/>
</dbReference>
<keyword evidence="5" id="KW-0949">S-adenosyl-L-methionine</keyword>
<protein>
    <recommendedName>
        <fullName evidence="2">carnosine N-methyltransferase</fullName>
        <ecNumber evidence="2">2.1.1.22</ecNumber>
    </recommendedName>
</protein>
<dbReference type="EMBL" id="CP151514">
    <property type="protein sequence ID" value="WZN66277.1"/>
    <property type="molecule type" value="Genomic_DNA"/>
</dbReference>
<dbReference type="InterPro" id="IPR012901">
    <property type="entry name" value="CARME"/>
</dbReference>
<proteinExistence type="inferred from homology"/>
<evidence type="ECO:0000256" key="3">
    <source>
        <dbReference type="ARBA" id="ARBA00022603"/>
    </source>
</evidence>
<feature type="compositionally biased region" description="Basic and acidic residues" evidence="6">
    <location>
        <begin position="102"/>
        <end position="111"/>
    </location>
</feature>
<gene>
    <name evidence="7" type="ORF">HKI87_14g78420</name>
</gene>